<proteinExistence type="predicted"/>
<evidence type="ECO:0000313" key="4">
    <source>
        <dbReference type="Proteomes" id="UP000317238"/>
    </source>
</evidence>
<evidence type="ECO:0008006" key="5">
    <source>
        <dbReference type="Google" id="ProtNLM"/>
    </source>
</evidence>
<accession>A0A5C5Y997</accession>
<organism evidence="1 4">
    <name type="scientific">Crateriforma conspicua</name>
    <dbReference type="NCBI Taxonomy" id="2527996"/>
    <lineage>
        <taxon>Bacteria</taxon>
        <taxon>Pseudomonadati</taxon>
        <taxon>Planctomycetota</taxon>
        <taxon>Planctomycetia</taxon>
        <taxon>Planctomycetales</taxon>
        <taxon>Planctomycetaceae</taxon>
        <taxon>Crateriforma</taxon>
    </lineage>
</organism>
<evidence type="ECO:0000313" key="1">
    <source>
        <dbReference type="EMBL" id="TWT71930.1"/>
    </source>
</evidence>
<accession>A0A5C6FNL6</accession>
<reference evidence="3 4" key="1">
    <citation type="submission" date="2019-02" db="EMBL/GenBank/DDBJ databases">
        <title>Deep-cultivation of Planctomycetes and their phenomic and genomic characterization uncovers novel biology.</title>
        <authorList>
            <person name="Wiegand S."/>
            <person name="Jogler M."/>
            <person name="Boedeker C."/>
            <person name="Pinto D."/>
            <person name="Vollmers J."/>
            <person name="Rivas-Marin E."/>
            <person name="Kohn T."/>
            <person name="Peeters S.H."/>
            <person name="Heuer A."/>
            <person name="Rast P."/>
            <person name="Oberbeckmann S."/>
            <person name="Bunk B."/>
            <person name="Jeske O."/>
            <person name="Meyerdierks A."/>
            <person name="Storesund J.E."/>
            <person name="Kallscheuer N."/>
            <person name="Luecker S."/>
            <person name="Lage O.M."/>
            <person name="Pohl T."/>
            <person name="Merkel B.J."/>
            <person name="Hornburger P."/>
            <person name="Mueller R.-W."/>
            <person name="Bruemmer F."/>
            <person name="Labrenz M."/>
            <person name="Spormann A.M."/>
            <person name="Op Den Camp H."/>
            <person name="Overmann J."/>
            <person name="Amann R."/>
            <person name="Jetten M.S.M."/>
            <person name="Mascher T."/>
            <person name="Medema M.H."/>
            <person name="Devos D.P."/>
            <person name="Kaster A.-K."/>
            <person name="Ovreas L."/>
            <person name="Rohde M."/>
            <person name="Galperin M.Y."/>
            <person name="Jogler C."/>
        </authorList>
    </citation>
    <scope>NUCLEOTIDE SEQUENCE [LARGE SCALE GENOMIC DNA]</scope>
    <source>
        <strain evidence="1 4">Pan14r</strain>
        <strain evidence="2 3">V7</strain>
    </source>
</reference>
<dbReference type="EMBL" id="SJPL01000001">
    <property type="protein sequence ID" value="TWT71930.1"/>
    <property type="molecule type" value="Genomic_DNA"/>
</dbReference>
<dbReference type="Proteomes" id="UP000317238">
    <property type="component" value="Unassembled WGS sequence"/>
</dbReference>
<dbReference type="RefSeq" id="WP_174820133.1">
    <property type="nucleotide sequence ID" value="NZ_CP036319.1"/>
</dbReference>
<sequence length="74" mass="8692">MSAQWFYMKPRWFRTAKTVGPISESDLLHRIDAGKILPSTMLRSCKTREKWVPMSSIKPALIRWRKHHPDASLN</sequence>
<dbReference type="EMBL" id="SJPZ01000002">
    <property type="protein sequence ID" value="TWU62802.1"/>
    <property type="molecule type" value="Genomic_DNA"/>
</dbReference>
<protein>
    <recommendedName>
        <fullName evidence="5">GYF domain-containing protein</fullName>
    </recommendedName>
</protein>
<dbReference type="AlphaFoldDB" id="A0A5C5Y997"/>
<evidence type="ECO:0000313" key="3">
    <source>
        <dbReference type="Proteomes" id="UP000316476"/>
    </source>
</evidence>
<comment type="caution">
    <text evidence="1">The sequence shown here is derived from an EMBL/GenBank/DDBJ whole genome shotgun (WGS) entry which is preliminary data.</text>
</comment>
<keyword evidence="4" id="KW-1185">Reference proteome</keyword>
<gene>
    <name evidence="1" type="ORF">Pan14r_42470</name>
    <name evidence="2" type="ORF">V7x_45380</name>
</gene>
<evidence type="ECO:0000313" key="2">
    <source>
        <dbReference type="EMBL" id="TWU62802.1"/>
    </source>
</evidence>
<dbReference type="Proteomes" id="UP000316476">
    <property type="component" value="Unassembled WGS sequence"/>
</dbReference>
<name>A0A5C5Y997_9PLAN</name>